<feature type="domain" description="Disease resistance protein winged helix" evidence="12">
    <location>
        <begin position="405"/>
        <end position="476"/>
    </location>
</feature>
<evidence type="ECO:0000256" key="8">
    <source>
        <dbReference type="ARBA" id="ARBA00022741"/>
    </source>
</evidence>
<evidence type="ECO:0000313" key="14">
    <source>
        <dbReference type="Proteomes" id="UP000030748"/>
    </source>
</evidence>
<evidence type="ECO:0000256" key="3">
    <source>
        <dbReference type="ARBA" id="ARBA00008894"/>
    </source>
</evidence>
<gene>
    <name evidence="13" type="ORF">MIMGU_mgv1a001134mg</name>
</gene>
<dbReference type="GO" id="GO:0005737">
    <property type="term" value="C:cytoplasm"/>
    <property type="evidence" value="ECO:0007669"/>
    <property type="project" value="UniProtKB-SubCell"/>
</dbReference>
<dbReference type="InterPro" id="IPR044974">
    <property type="entry name" value="Disease_R_plants"/>
</dbReference>
<dbReference type="OrthoDB" id="1478287at2759"/>
<dbReference type="InterPro" id="IPR058922">
    <property type="entry name" value="WHD_DRP"/>
</dbReference>
<keyword evidence="4" id="KW-0963">Cytoplasm</keyword>
<dbReference type="GO" id="GO:0009626">
    <property type="term" value="P:plant-type hypersensitive response"/>
    <property type="evidence" value="ECO:0007669"/>
    <property type="project" value="UniProtKB-KW"/>
</dbReference>
<dbReference type="Gene3D" id="3.80.10.10">
    <property type="entry name" value="Ribonuclease Inhibitor"/>
    <property type="match status" value="1"/>
</dbReference>
<evidence type="ECO:0000256" key="10">
    <source>
        <dbReference type="ARBA" id="ARBA00022840"/>
    </source>
</evidence>
<comment type="function">
    <text evidence="1">Confers resistance to late blight (Phytophthora infestans) races carrying the avirulence gene Avr1. Resistance proteins guard the plant against pathogens that contain an appropriate avirulence protein via an indirect interaction with this avirulence protein. That triggers a defense system including the hypersensitive response, which restricts the pathogen growth.</text>
</comment>
<evidence type="ECO:0000256" key="7">
    <source>
        <dbReference type="ARBA" id="ARBA00022737"/>
    </source>
</evidence>
<dbReference type="InterPro" id="IPR036388">
    <property type="entry name" value="WH-like_DNA-bd_sf"/>
</dbReference>
<dbReference type="InterPro" id="IPR002182">
    <property type="entry name" value="NB-ARC"/>
</dbReference>
<evidence type="ECO:0000256" key="6">
    <source>
        <dbReference type="ARBA" id="ARBA00022667"/>
    </source>
</evidence>
<dbReference type="GO" id="GO:0043531">
    <property type="term" value="F:ADP binding"/>
    <property type="evidence" value="ECO:0007669"/>
    <property type="project" value="InterPro"/>
</dbReference>
<dbReference type="Gene3D" id="1.20.5.4130">
    <property type="match status" value="1"/>
</dbReference>
<reference evidence="13 14" key="1">
    <citation type="journal article" date="2013" name="Proc. Natl. Acad. Sci. U.S.A.">
        <title>Fine-scale variation in meiotic recombination in Mimulus inferred from population shotgun sequencing.</title>
        <authorList>
            <person name="Hellsten U."/>
            <person name="Wright K.M."/>
            <person name="Jenkins J."/>
            <person name="Shu S."/>
            <person name="Yuan Y."/>
            <person name="Wessler S.R."/>
            <person name="Schmutz J."/>
            <person name="Willis J.H."/>
            <person name="Rokhsar D.S."/>
        </authorList>
    </citation>
    <scope>NUCLEOTIDE SEQUENCE [LARGE SCALE GENOMIC DNA]</scope>
    <source>
        <strain evidence="14">cv. DUN x IM62</strain>
    </source>
</reference>
<name>A0A022QB47_ERYGU</name>
<keyword evidence="7" id="KW-0677">Repeat</keyword>
<dbReference type="FunFam" id="1.10.10.10:FF:000322">
    <property type="entry name" value="Probable disease resistance protein At1g63360"/>
    <property type="match status" value="1"/>
</dbReference>
<proteinExistence type="inferred from homology"/>
<evidence type="ECO:0000256" key="1">
    <source>
        <dbReference type="ARBA" id="ARBA00002074"/>
    </source>
</evidence>
<dbReference type="InterPro" id="IPR032675">
    <property type="entry name" value="LRR_dom_sf"/>
</dbReference>
<accession>A0A022QB47</accession>
<dbReference type="Pfam" id="PF23559">
    <property type="entry name" value="WHD_DRP"/>
    <property type="match status" value="1"/>
</dbReference>
<organism evidence="13 14">
    <name type="scientific">Erythranthe guttata</name>
    <name type="common">Yellow monkey flower</name>
    <name type="synonym">Mimulus guttatus</name>
    <dbReference type="NCBI Taxonomy" id="4155"/>
    <lineage>
        <taxon>Eukaryota</taxon>
        <taxon>Viridiplantae</taxon>
        <taxon>Streptophyta</taxon>
        <taxon>Embryophyta</taxon>
        <taxon>Tracheophyta</taxon>
        <taxon>Spermatophyta</taxon>
        <taxon>Magnoliopsida</taxon>
        <taxon>eudicotyledons</taxon>
        <taxon>Gunneridae</taxon>
        <taxon>Pentapetalae</taxon>
        <taxon>asterids</taxon>
        <taxon>lamiids</taxon>
        <taxon>Lamiales</taxon>
        <taxon>Phrymaceae</taxon>
        <taxon>Erythranthe</taxon>
    </lineage>
</organism>
<dbReference type="OMA" id="ICAWAAI"/>
<dbReference type="Gene3D" id="1.10.8.430">
    <property type="entry name" value="Helical domain of apoptotic protease-activating factors"/>
    <property type="match status" value="1"/>
</dbReference>
<dbReference type="Proteomes" id="UP000030748">
    <property type="component" value="Unassembled WGS sequence"/>
</dbReference>
<dbReference type="Gene3D" id="1.10.10.10">
    <property type="entry name" value="Winged helix-like DNA-binding domain superfamily/Winged helix DNA-binding domain"/>
    <property type="match status" value="1"/>
</dbReference>
<sequence>MAAYAALVSLMNTIDQIQYHPPPYVSRTKNQIESLSNKVAFLLDFIETNHSHQVLDSQIASAAYAAEDVIEIYGFQRRTSPFIRFFDLKKVIQDMDSVTKEVVSFKEERGAFKDHDHHQPAAGPTYSISAATSSTTALTSAETSAAAVSSGLDDELIQLMERLVGQRSSLQIIPIVGMGGIGKTTLARNAYESRLILNHFDICAWAAISQEYSVNGIFSKLLSCQSKSTGETGREDQLGERMYKSLVGRRYLIVLDDMWSIEAWDKIKRFFPDNNNGSRVVVTTRLSNMATHLGSDSYLSMKFLDKDTSWKLFCEKAFPQEGGGCPSELEDIAKRIVGKCKGLPLLIVVIGAVVRKSSKTQEYLENLSRNMNSILDSEEQSLDILSLSYRHLPVHLKPCFLYMGIFPEDHVIRVSRLIKLWVVEGFIKPNETQTLEEVAEGYLKDLVDRNLIIVGTFGSTGKIKTCHVHDLLRDLCLKTAHKEKFLYVVGVSDSSQGINDERRIAVHKETSSYRMASLSLARSLISFGHDQPSLKYSPLLRVFNAVRVESIDNIFESIYLRCICVFYSAMPQLSRKLPSSVSLLGNLQMIIIEDIMRVDQIRNIEIVTEVFWEMRQLRHLQFNYIDLPNPPRLRGEEENDRVVLKNLQTLEKVIDLFLSEEVCKRIPNVKKLKIILFKEWTSMYCAKNLRRLSKLESLKCEFLVIPRRSLLLKNLSFPISLKKLSLRGCSLHWGDLTMIGSLPYLEGLVLGVNSVSGSEWDPVEGEFLRLKFLELYYVTDLKHWNADSCHFPVLEKLVLTEINKLEEIPLGIGEIPTLGFIELVRCSESAAISAVKILEEQESLGNEGLFVRIMVNYKKELQQFESFTSNNLHVSSFRLW</sequence>
<dbReference type="SUPFAM" id="SSF52540">
    <property type="entry name" value="P-loop containing nucleoside triphosphate hydrolases"/>
    <property type="match status" value="1"/>
</dbReference>
<evidence type="ECO:0000313" key="13">
    <source>
        <dbReference type="EMBL" id="EYU24428.1"/>
    </source>
</evidence>
<keyword evidence="14" id="KW-1185">Reference proteome</keyword>
<dbReference type="PANTHER" id="PTHR23155">
    <property type="entry name" value="DISEASE RESISTANCE PROTEIN RP"/>
    <property type="match status" value="1"/>
</dbReference>
<keyword evidence="5" id="KW-0433">Leucine-rich repeat</keyword>
<keyword evidence="9" id="KW-0611">Plant defense</keyword>
<evidence type="ECO:0000256" key="4">
    <source>
        <dbReference type="ARBA" id="ARBA00022490"/>
    </source>
</evidence>
<keyword evidence="10" id="KW-0067">ATP-binding</keyword>
<keyword evidence="6" id="KW-0381">Hypersensitive response</keyword>
<dbReference type="SUPFAM" id="SSF52058">
    <property type="entry name" value="L domain-like"/>
    <property type="match status" value="1"/>
</dbReference>
<evidence type="ECO:0000256" key="2">
    <source>
        <dbReference type="ARBA" id="ARBA00004496"/>
    </source>
</evidence>
<dbReference type="eggNOG" id="KOG4658">
    <property type="taxonomic scope" value="Eukaryota"/>
</dbReference>
<dbReference type="GO" id="GO:0051607">
    <property type="term" value="P:defense response to virus"/>
    <property type="evidence" value="ECO:0007669"/>
    <property type="project" value="UniProtKB-ARBA"/>
</dbReference>
<protein>
    <submittedName>
        <fullName evidence="13">Uncharacterized protein</fullName>
    </submittedName>
</protein>
<keyword evidence="8" id="KW-0547">Nucleotide-binding</keyword>
<dbReference type="PhylomeDB" id="A0A022QB47"/>
<feature type="domain" description="NB-ARC" evidence="11">
    <location>
        <begin position="156"/>
        <end position="321"/>
    </location>
</feature>
<dbReference type="GO" id="GO:0005524">
    <property type="term" value="F:ATP binding"/>
    <property type="evidence" value="ECO:0007669"/>
    <property type="project" value="UniProtKB-KW"/>
</dbReference>
<dbReference type="FunFam" id="3.40.50.300:FF:001091">
    <property type="entry name" value="Probable disease resistance protein At1g61300"/>
    <property type="match status" value="1"/>
</dbReference>
<evidence type="ECO:0000259" key="11">
    <source>
        <dbReference type="Pfam" id="PF00931"/>
    </source>
</evidence>
<dbReference type="InterPro" id="IPR027417">
    <property type="entry name" value="P-loop_NTPase"/>
</dbReference>
<evidence type="ECO:0000256" key="9">
    <source>
        <dbReference type="ARBA" id="ARBA00022821"/>
    </source>
</evidence>
<dbReference type="Gene3D" id="3.40.50.300">
    <property type="entry name" value="P-loop containing nucleotide triphosphate hydrolases"/>
    <property type="match status" value="1"/>
</dbReference>
<dbReference type="PRINTS" id="PR00364">
    <property type="entry name" value="DISEASERSIST"/>
</dbReference>
<evidence type="ECO:0000256" key="5">
    <source>
        <dbReference type="ARBA" id="ARBA00022614"/>
    </source>
</evidence>
<comment type="similarity">
    <text evidence="3">Belongs to the disease resistance NB-LRR family.</text>
</comment>
<dbReference type="KEGG" id="egt:105972522"/>
<dbReference type="PANTHER" id="PTHR23155:SF1152">
    <property type="entry name" value="AAA+ ATPASE DOMAIN-CONTAINING PROTEIN"/>
    <property type="match status" value="1"/>
</dbReference>
<dbReference type="Pfam" id="PF00931">
    <property type="entry name" value="NB-ARC"/>
    <property type="match status" value="1"/>
</dbReference>
<evidence type="ECO:0000259" key="12">
    <source>
        <dbReference type="Pfam" id="PF23559"/>
    </source>
</evidence>
<dbReference type="InterPro" id="IPR042197">
    <property type="entry name" value="Apaf_helical"/>
</dbReference>
<dbReference type="EMBL" id="KI632125">
    <property type="protein sequence ID" value="EYU24428.1"/>
    <property type="molecule type" value="Genomic_DNA"/>
</dbReference>
<comment type="subcellular location">
    <subcellularLocation>
        <location evidence="2">Cytoplasm</location>
    </subcellularLocation>
</comment>
<dbReference type="AlphaFoldDB" id="A0A022QB47"/>